<proteinExistence type="predicted"/>
<protein>
    <submittedName>
        <fullName evidence="1">Uncharacterized protein</fullName>
    </submittedName>
</protein>
<accession>A0AA86IY30</accession>
<dbReference type="AlphaFoldDB" id="A0AA86IY30"/>
<dbReference type="EMBL" id="AP028947">
    <property type="protein sequence ID" value="BET25459.1"/>
    <property type="molecule type" value="Genomic_DNA"/>
</dbReference>
<dbReference type="KEGG" id="lto:RGQ30_09600"/>
<organism evidence="1 2">
    <name type="scientific">Limnobacter thiooxidans</name>
    <dbReference type="NCBI Taxonomy" id="131080"/>
    <lineage>
        <taxon>Bacteria</taxon>
        <taxon>Pseudomonadati</taxon>
        <taxon>Pseudomonadota</taxon>
        <taxon>Betaproteobacteria</taxon>
        <taxon>Burkholderiales</taxon>
        <taxon>Burkholderiaceae</taxon>
        <taxon>Limnobacter</taxon>
    </lineage>
</organism>
<evidence type="ECO:0000313" key="2">
    <source>
        <dbReference type="Proteomes" id="UP001329151"/>
    </source>
</evidence>
<evidence type="ECO:0000313" key="1">
    <source>
        <dbReference type="EMBL" id="BET25459.1"/>
    </source>
</evidence>
<reference evidence="1 2" key="1">
    <citation type="submission" date="2023-10" db="EMBL/GenBank/DDBJ databases">
        <title>Complete Genome Sequence of Limnobacter thiooxidans CS-K2T, Isolated from freshwater lake sediments in Bavaria, Germany.</title>
        <authorList>
            <person name="Naruki M."/>
            <person name="Watanabe A."/>
            <person name="Warashina T."/>
            <person name="Morita T."/>
            <person name="Arakawa K."/>
        </authorList>
    </citation>
    <scope>NUCLEOTIDE SEQUENCE [LARGE SCALE GENOMIC DNA]</scope>
    <source>
        <strain evidence="1 2">CS-K2</strain>
    </source>
</reference>
<keyword evidence="2" id="KW-1185">Reference proteome</keyword>
<sequence length="74" mass="8378">MRLNGPSLIGLNEFSLKDRLIYWPSLEELGNELIKITNAIAIGLVHLSMTPRYLIFYLTVCNSQLALPTDYPVI</sequence>
<dbReference type="Proteomes" id="UP001329151">
    <property type="component" value="Chromosome"/>
</dbReference>
<name>A0AA86IY30_9BURK</name>
<gene>
    <name evidence="1" type="ORF">RGQ30_09600</name>
</gene>